<evidence type="ECO:0000256" key="7">
    <source>
        <dbReference type="ARBA" id="ARBA00023203"/>
    </source>
</evidence>
<dbReference type="SUPFAM" id="SSF46966">
    <property type="entry name" value="Spectrin repeat"/>
    <property type="match status" value="1"/>
</dbReference>
<dbReference type="Pfam" id="PF13499">
    <property type="entry name" value="EF-hand_7"/>
    <property type="match status" value="1"/>
</dbReference>
<keyword evidence="3" id="KW-0677">Repeat</keyword>
<dbReference type="Proteomes" id="UP000001542">
    <property type="component" value="Unassembled WGS sequence"/>
</dbReference>
<dbReference type="PROSITE" id="PS50021">
    <property type="entry name" value="CH"/>
    <property type="match status" value="2"/>
</dbReference>
<dbReference type="GO" id="GO:0003779">
    <property type="term" value="F:actin binding"/>
    <property type="evidence" value="ECO:0007669"/>
    <property type="project" value="UniProtKB-KW"/>
</dbReference>
<dbReference type="OrthoDB" id="10017054at2759"/>
<accession>A2FRU0</accession>
<organism evidence="11 12">
    <name type="scientific">Trichomonas vaginalis (strain ATCC PRA-98 / G3)</name>
    <dbReference type="NCBI Taxonomy" id="412133"/>
    <lineage>
        <taxon>Eukaryota</taxon>
        <taxon>Metamonada</taxon>
        <taxon>Parabasalia</taxon>
        <taxon>Trichomonadida</taxon>
        <taxon>Trichomonadidae</taxon>
        <taxon>Trichomonas</taxon>
    </lineage>
</organism>
<evidence type="ECO:0000259" key="9">
    <source>
        <dbReference type="PROSITE" id="PS50021"/>
    </source>
</evidence>
<dbReference type="EMBL" id="DS113970">
    <property type="protein sequence ID" value="EAX92389.1"/>
    <property type="molecule type" value="Genomic_DNA"/>
</dbReference>
<dbReference type="Gene3D" id="1.20.58.60">
    <property type="match status" value="1"/>
</dbReference>
<evidence type="ECO:0000313" key="11">
    <source>
        <dbReference type="EMBL" id="EAX92389.1"/>
    </source>
</evidence>
<keyword evidence="12" id="KW-1185">Reference proteome</keyword>
<dbReference type="Pfam" id="PF00307">
    <property type="entry name" value="CH"/>
    <property type="match status" value="2"/>
</dbReference>
<dbReference type="PROSITE" id="PS00020">
    <property type="entry name" value="ACTININ_2"/>
    <property type="match status" value="1"/>
</dbReference>
<dbReference type="PROSITE" id="PS50222">
    <property type="entry name" value="EF_HAND_2"/>
    <property type="match status" value="1"/>
</dbReference>
<keyword evidence="4" id="KW-0967">Endosome</keyword>
<reference evidence="11" key="2">
    <citation type="journal article" date="2007" name="Science">
        <title>Draft genome sequence of the sexually transmitted pathogen Trichomonas vaginalis.</title>
        <authorList>
            <person name="Carlton J.M."/>
            <person name="Hirt R.P."/>
            <person name="Silva J.C."/>
            <person name="Delcher A.L."/>
            <person name="Schatz M."/>
            <person name="Zhao Q."/>
            <person name="Wortman J.R."/>
            <person name="Bidwell S.L."/>
            <person name="Alsmark U.C.M."/>
            <person name="Besteiro S."/>
            <person name="Sicheritz-Ponten T."/>
            <person name="Noel C.J."/>
            <person name="Dacks J.B."/>
            <person name="Foster P.G."/>
            <person name="Simillion C."/>
            <person name="Van de Peer Y."/>
            <person name="Miranda-Saavedra D."/>
            <person name="Barton G.J."/>
            <person name="Westrop G.D."/>
            <person name="Mueller S."/>
            <person name="Dessi D."/>
            <person name="Fiori P.L."/>
            <person name="Ren Q."/>
            <person name="Paulsen I."/>
            <person name="Zhang H."/>
            <person name="Bastida-Corcuera F.D."/>
            <person name="Simoes-Barbosa A."/>
            <person name="Brown M.T."/>
            <person name="Hayes R.D."/>
            <person name="Mukherjee M."/>
            <person name="Okumura C.Y."/>
            <person name="Schneider R."/>
            <person name="Smith A.J."/>
            <person name="Vanacova S."/>
            <person name="Villalvazo M."/>
            <person name="Haas B.J."/>
            <person name="Pertea M."/>
            <person name="Feldblyum T.V."/>
            <person name="Utterback T.R."/>
            <person name="Shu C.L."/>
            <person name="Osoegawa K."/>
            <person name="de Jong P.J."/>
            <person name="Hrdy I."/>
            <person name="Horvathova L."/>
            <person name="Zubacova Z."/>
            <person name="Dolezal P."/>
            <person name="Malik S.B."/>
            <person name="Logsdon J.M. Jr."/>
            <person name="Henze K."/>
            <person name="Gupta A."/>
            <person name="Wang C.C."/>
            <person name="Dunne R.L."/>
            <person name="Upcroft J.A."/>
            <person name="Upcroft P."/>
            <person name="White O."/>
            <person name="Salzberg S.L."/>
            <person name="Tang P."/>
            <person name="Chiu C.-H."/>
            <person name="Lee Y.-S."/>
            <person name="Embley T.M."/>
            <person name="Coombs G.H."/>
            <person name="Mottram J.C."/>
            <person name="Tachezy J."/>
            <person name="Fraser-Liggett C.M."/>
            <person name="Johnson P.J."/>
        </authorList>
    </citation>
    <scope>NUCLEOTIDE SEQUENCE [LARGE SCALE GENOMIC DNA]</scope>
    <source>
        <strain evidence="11">G3</strain>
    </source>
</reference>
<dbReference type="GO" id="GO:0005509">
    <property type="term" value="F:calcium ion binding"/>
    <property type="evidence" value="ECO:0007669"/>
    <property type="project" value="InterPro"/>
</dbReference>
<feature type="domain" description="EF-hand" evidence="10">
    <location>
        <begin position="478"/>
        <end position="513"/>
    </location>
</feature>
<evidence type="ECO:0000256" key="6">
    <source>
        <dbReference type="ARBA" id="ARBA00023054"/>
    </source>
</evidence>
<dbReference type="SUPFAM" id="SSF47576">
    <property type="entry name" value="Calponin-homology domain, CH-domain"/>
    <property type="match status" value="1"/>
</dbReference>
<proteinExistence type="predicted"/>
<evidence type="ECO:0000256" key="5">
    <source>
        <dbReference type="ARBA" id="ARBA00022837"/>
    </source>
</evidence>
<dbReference type="SUPFAM" id="SSF47473">
    <property type="entry name" value="EF-hand"/>
    <property type="match status" value="1"/>
</dbReference>
<dbReference type="PROSITE" id="PS00019">
    <property type="entry name" value="ACTININ_1"/>
    <property type="match status" value="1"/>
</dbReference>
<dbReference type="FunFam" id="1.10.418.10:FF:000023">
    <property type="entry name" value="EH domain-binding protein 1 isoform X1"/>
    <property type="match status" value="1"/>
</dbReference>
<dbReference type="InParanoid" id="A2FRU0"/>
<dbReference type="Gene3D" id="1.10.418.10">
    <property type="entry name" value="Calponin-like domain"/>
    <property type="match status" value="2"/>
</dbReference>
<gene>
    <name evidence="11" type="ORF">TVAG_156680</name>
</gene>
<dbReference type="InterPro" id="IPR001715">
    <property type="entry name" value="CH_dom"/>
</dbReference>
<dbReference type="AlphaFoldDB" id="A2FRU0"/>
<feature type="coiled-coil region" evidence="8">
    <location>
        <begin position="370"/>
        <end position="415"/>
    </location>
</feature>
<keyword evidence="6 8" id="KW-0175">Coiled coil</keyword>
<dbReference type="VEuPathDB" id="TrichDB:TVAGG3_0104620"/>
<evidence type="ECO:0000256" key="8">
    <source>
        <dbReference type="SAM" id="Coils"/>
    </source>
</evidence>
<dbReference type="VEuPathDB" id="TrichDB:TVAG_156680"/>
<dbReference type="PANTHER" id="PTHR11915">
    <property type="entry name" value="SPECTRIN/FILAMIN RELATED CYTOSKELETAL PROTEIN"/>
    <property type="match status" value="1"/>
</dbReference>
<dbReference type="CDD" id="cd00051">
    <property type="entry name" value="EFh"/>
    <property type="match status" value="1"/>
</dbReference>
<dbReference type="SMR" id="A2FRU0"/>
<evidence type="ECO:0000256" key="2">
    <source>
        <dbReference type="ARBA" id="ARBA00022553"/>
    </source>
</evidence>
<reference evidence="11" key="1">
    <citation type="submission" date="2006-10" db="EMBL/GenBank/DDBJ databases">
        <authorList>
            <person name="Amadeo P."/>
            <person name="Zhao Q."/>
            <person name="Wortman J."/>
            <person name="Fraser-Liggett C."/>
            <person name="Carlton J."/>
        </authorList>
    </citation>
    <scope>NUCLEOTIDE SEQUENCE</scope>
    <source>
        <strain evidence="11">G3</strain>
    </source>
</reference>
<dbReference type="Gene3D" id="1.10.238.10">
    <property type="entry name" value="EF-hand"/>
    <property type="match status" value="2"/>
</dbReference>
<dbReference type="InterPro" id="IPR011992">
    <property type="entry name" value="EF-hand-dom_pair"/>
</dbReference>
<evidence type="ECO:0000259" key="10">
    <source>
        <dbReference type="PROSITE" id="PS50222"/>
    </source>
</evidence>
<sequence>MTTLNKNWEQTQIKVFSRWCNKYCQQAGMKVEDCTQDFEDGVKLITLLEIVGKEPMPGKWHKTPKMRIQKLENCDLAIKYISEVKKVRLVGIGSNNIVDHDTKLTLGLIWSVINKFVIEEITVEEATARDALLLWCKKNTQGYEGVDVTNFTSSWTSGLAFCALINHFRPELLDYNALDKANHPENCRLAFEACKQLGITVYLDVEDIADTQPDEKSVVTQVSEFFHFFASDTKADQMAEKLKNTVGIQREIKDMTEAYIQACQAAIAEMDAKSAEIADDSFDKDTKGIKQKLVNTIAYGKDGRPKIFELKANAVAAYSALQLKCKATKRPMPEIPEEYIEQALNQRFEQLDQQVSDRRSELLGLLNDKVKSYVSQAKEVQGALEALDKELDSIEGELEQKKEALNAKVDKIRSKHGDVEALAPIYNDIEEAEMHLEIDETPSFIESIYNATIAHATTLIREIEAAIAAAKGLEISEEQLASFHETFNHFDKDHSKSLQYYELRACLTALGEDFTDDQAKETCKKYSASGEEKLNFDEYVKFMLDHFNKAETNETTMEAFKTIANGNPVLNDAQLDRYFSAEDAAFLRQELPQVEGGYDFQSWVNKIYA</sequence>
<dbReference type="RefSeq" id="XP_001305319.1">
    <property type="nucleotide sequence ID" value="XM_001305318.1"/>
</dbReference>
<keyword evidence="5" id="KW-0106">Calcium</keyword>
<evidence type="ECO:0000256" key="4">
    <source>
        <dbReference type="ARBA" id="ARBA00022753"/>
    </source>
</evidence>
<dbReference type="FunCoup" id="A2FRU0">
    <property type="interactions" value="15"/>
</dbReference>
<dbReference type="InterPro" id="IPR018247">
    <property type="entry name" value="EF_Hand_1_Ca_BS"/>
</dbReference>
<dbReference type="STRING" id="5722.A2FRU0"/>
<dbReference type="eggNOG" id="KOG0035">
    <property type="taxonomic scope" value="Eukaryota"/>
</dbReference>
<dbReference type="PROSITE" id="PS00018">
    <property type="entry name" value="EF_HAND_1"/>
    <property type="match status" value="1"/>
</dbReference>
<evidence type="ECO:0000313" key="12">
    <source>
        <dbReference type="Proteomes" id="UP000001542"/>
    </source>
</evidence>
<dbReference type="GO" id="GO:0005768">
    <property type="term" value="C:endosome"/>
    <property type="evidence" value="ECO:0007669"/>
    <property type="project" value="UniProtKB-SubCell"/>
</dbReference>
<dbReference type="InterPro" id="IPR001589">
    <property type="entry name" value="Actinin_actin-bd_CS"/>
</dbReference>
<evidence type="ECO:0000256" key="1">
    <source>
        <dbReference type="ARBA" id="ARBA00004177"/>
    </source>
</evidence>
<dbReference type="InterPro" id="IPR036872">
    <property type="entry name" value="CH_dom_sf"/>
</dbReference>
<dbReference type="KEGG" id="tva:4750100"/>
<comment type="subcellular location">
    <subcellularLocation>
        <location evidence="1">Endosome</location>
    </subcellularLocation>
</comment>
<keyword evidence="2" id="KW-0597">Phosphoprotein</keyword>
<name>A2FRU0_TRIV3</name>
<dbReference type="SMART" id="SM00033">
    <property type="entry name" value="CH"/>
    <property type="match status" value="2"/>
</dbReference>
<feature type="domain" description="Calponin-homology (CH)" evidence="9">
    <location>
        <begin position="10"/>
        <end position="117"/>
    </location>
</feature>
<protein>
    <submittedName>
        <fullName evidence="11">Actinin, putative</fullName>
    </submittedName>
</protein>
<keyword evidence="7" id="KW-0009">Actin-binding</keyword>
<dbReference type="SMART" id="SM01184">
    <property type="entry name" value="efhand_Ca_insen"/>
    <property type="match status" value="1"/>
</dbReference>
<dbReference type="OMA" id="HHELEFS"/>
<dbReference type="InterPro" id="IPR002048">
    <property type="entry name" value="EF_hand_dom"/>
</dbReference>
<feature type="domain" description="Calponin-homology (CH)" evidence="9">
    <location>
        <begin position="126"/>
        <end position="230"/>
    </location>
</feature>
<evidence type="ECO:0000256" key="3">
    <source>
        <dbReference type="ARBA" id="ARBA00022737"/>
    </source>
</evidence>